<feature type="signal peptide" evidence="2">
    <location>
        <begin position="1"/>
        <end position="22"/>
    </location>
</feature>
<dbReference type="Gene3D" id="2.50.20.20">
    <property type="match status" value="1"/>
</dbReference>
<name>A0ABY7Q6Q4_9ACTN</name>
<dbReference type="Proteomes" id="UP001212821">
    <property type="component" value="Chromosome"/>
</dbReference>
<accession>A0ABY7Q6Q4</accession>
<evidence type="ECO:0000313" key="4">
    <source>
        <dbReference type="Proteomes" id="UP001212821"/>
    </source>
</evidence>
<feature type="chain" id="PRO_5046289923" description="Lipoprotein" evidence="2">
    <location>
        <begin position="23"/>
        <end position="280"/>
    </location>
</feature>
<proteinExistence type="predicted"/>
<dbReference type="PROSITE" id="PS51257">
    <property type="entry name" value="PROKAR_LIPOPROTEIN"/>
    <property type="match status" value="1"/>
</dbReference>
<keyword evidence="2" id="KW-0732">Signal</keyword>
<protein>
    <recommendedName>
        <fullName evidence="5">Lipoprotein</fullName>
    </recommendedName>
</protein>
<organism evidence="3 4">
    <name type="scientific">Kitasatospora cathayae</name>
    <dbReference type="NCBI Taxonomy" id="3004092"/>
    <lineage>
        <taxon>Bacteria</taxon>
        <taxon>Bacillati</taxon>
        <taxon>Actinomycetota</taxon>
        <taxon>Actinomycetes</taxon>
        <taxon>Kitasatosporales</taxon>
        <taxon>Streptomycetaceae</taxon>
        <taxon>Kitasatospora</taxon>
    </lineage>
</organism>
<dbReference type="EMBL" id="CP115450">
    <property type="protein sequence ID" value="WBP88355.1"/>
    <property type="molecule type" value="Genomic_DNA"/>
</dbReference>
<evidence type="ECO:0008006" key="5">
    <source>
        <dbReference type="Google" id="ProtNLM"/>
    </source>
</evidence>
<evidence type="ECO:0000256" key="2">
    <source>
        <dbReference type="SAM" id="SignalP"/>
    </source>
</evidence>
<reference evidence="4" key="1">
    <citation type="submission" date="2022-12" db="EMBL/GenBank/DDBJ databases">
        <authorList>
            <person name="Mo P."/>
        </authorList>
    </citation>
    <scope>NUCLEOTIDE SEQUENCE [LARGE SCALE GENOMIC DNA]</scope>
    <source>
        <strain evidence="4">HUAS 3-15</strain>
    </source>
</reference>
<evidence type="ECO:0000256" key="1">
    <source>
        <dbReference type="SAM" id="MobiDB-lite"/>
    </source>
</evidence>
<evidence type="ECO:0000313" key="3">
    <source>
        <dbReference type="EMBL" id="WBP88355.1"/>
    </source>
</evidence>
<feature type="region of interest" description="Disordered" evidence="1">
    <location>
        <begin position="71"/>
        <end position="90"/>
    </location>
</feature>
<sequence>MRAVRLAATVVTATVLLAGATACGSKGGGDSKAAADTKDAGSVPAGLTADPKAALTAAALVMQKAGSGKVAMISPDPTSPGGSGTVDWKDPGKVSLDVSSDMEGKKLKIRVIGTDAYVGGDDTTATAALQGKHWVKVPASEEMGGAFVVMGQMTNPVAQLTIAAASGKLSKVGQESVDGVQTTHLRAVEETATLVAGMTALTPEQRQSVQKTLEEDGKTLTIDFWLNDKQELVKYQEYGDTNGESKAVTVKYSDLGQGGKVEAPAAGDLGSQADLLKLFG</sequence>
<dbReference type="RefSeq" id="WP_270146440.1">
    <property type="nucleotide sequence ID" value="NZ_CP115450.1"/>
</dbReference>
<gene>
    <name evidence="3" type="ORF">O1G21_22640</name>
</gene>
<keyword evidence="4" id="KW-1185">Reference proteome</keyword>